<protein>
    <submittedName>
        <fullName evidence="3">Uncharacterized protein LOC110011588</fullName>
    </submittedName>
</protein>
<dbReference type="Pfam" id="PF03004">
    <property type="entry name" value="Transposase_24"/>
    <property type="match status" value="1"/>
</dbReference>
<dbReference type="GeneID" id="110011588"/>
<dbReference type="Proteomes" id="UP000504604">
    <property type="component" value="Linkage group LG2"/>
</dbReference>
<feature type="coiled-coil region" evidence="1">
    <location>
        <begin position="144"/>
        <end position="176"/>
    </location>
</feature>
<dbReference type="AlphaFoldDB" id="A0A8M8UUI6"/>
<dbReference type="KEGG" id="sind:110011588"/>
<dbReference type="OrthoDB" id="914169at2759"/>
<reference evidence="3" key="1">
    <citation type="submission" date="2025-08" db="UniProtKB">
        <authorList>
            <consortium name="RefSeq"/>
        </authorList>
    </citation>
    <scope>IDENTIFICATION</scope>
</reference>
<keyword evidence="1" id="KW-0175">Coiled coil</keyword>
<organism evidence="2 3">
    <name type="scientific">Sesamum indicum</name>
    <name type="common">Oriental sesame</name>
    <name type="synonym">Sesamum orientale</name>
    <dbReference type="NCBI Taxonomy" id="4182"/>
    <lineage>
        <taxon>Eukaryota</taxon>
        <taxon>Viridiplantae</taxon>
        <taxon>Streptophyta</taxon>
        <taxon>Embryophyta</taxon>
        <taxon>Tracheophyta</taxon>
        <taxon>Spermatophyta</taxon>
        <taxon>Magnoliopsida</taxon>
        <taxon>eudicotyledons</taxon>
        <taxon>Gunneridae</taxon>
        <taxon>Pentapetalae</taxon>
        <taxon>asterids</taxon>
        <taxon>lamiids</taxon>
        <taxon>Lamiales</taxon>
        <taxon>Pedaliaceae</taxon>
        <taxon>Sesamum</taxon>
    </lineage>
</organism>
<accession>A0A8M8UUI6</accession>
<evidence type="ECO:0000313" key="3">
    <source>
        <dbReference type="RefSeq" id="XP_020547609.1"/>
    </source>
</evidence>
<evidence type="ECO:0000313" key="2">
    <source>
        <dbReference type="Proteomes" id="UP000504604"/>
    </source>
</evidence>
<sequence length="208" mass="24283">MMYKAKQKALNDAHKQLGREPEMSDMIDRGPYWLNNQLWNDLVQKYWASEDYLGKYQTTRKNHLTKKDGSITKHTGGSIPVGAHRQKMEKELGREVTDLELFQRCHRKNKGIGEFINNKSKRISEEYLEKTGCTDVSSQSSFNRKLLEIALEEVRKREEEARKRDEEARKREADLQELVRKLLQDVGYTKPSICWWVGTTGATTFQEG</sequence>
<dbReference type="RefSeq" id="XP_020547609.1">
    <property type="nucleotide sequence ID" value="XM_020691950.1"/>
</dbReference>
<proteinExistence type="predicted"/>
<dbReference type="InterPro" id="IPR004252">
    <property type="entry name" value="Probable_transposase_24"/>
</dbReference>
<name>A0A8M8UUI6_SESIN</name>
<evidence type="ECO:0000256" key="1">
    <source>
        <dbReference type="SAM" id="Coils"/>
    </source>
</evidence>
<gene>
    <name evidence="3" type="primary">LOC110011588</name>
</gene>
<keyword evidence="2" id="KW-1185">Reference proteome</keyword>